<dbReference type="RefSeq" id="WP_015236908.1">
    <property type="nucleotide sequence ID" value="NC_019793.1"/>
</dbReference>
<evidence type="ECO:0000313" key="1">
    <source>
        <dbReference type="EMBL" id="AFZ68610.1"/>
    </source>
</evidence>
<dbReference type="HOGENOM" id="CLU_996475_0_0_0"/>
<organism evidence="1 2">
    <name type="scientific">Deinococcus peraridilitoris (strain DSM 19664 / LMG 22246 / CIP 109416 / KR-200)</name>
    <dbReference type="NCBI Taxonomy" id="937777"/>
    <lineage>
        <taxon>Bacteria</taxon>
        <taxon>Thermotogati</taxon>
        <taxon>Deinococcota</taxon>
        <taxon>Deinococci</taxon>
        <taxon>Deinococcales</taxon>
        <taxon>Deinococcaceae</taxon>
        <taxon>Deinococcus</taxon>
    </lineage>
</organism>
<keyword evidence="2" id="KW-1185">Reference proteome</keyword>
<dbReference type="STRING" id="937777.Deipe_3165"/>
<dbReference type="OrthoDB" id="58726at2"/>
<name>L0A6I8_DEIPD</name>
<dbReference type="Proteomes" id="UP000010467">
    <property type="component" value="Chromosome"/>
</dbReference>
<dbReference type="PATRIC" id="fig|937777.3.peg.3179"/>
<dbReference type="KEGG" id="dpd:Deipe_3165"/>
<reference evidence="2" key="1">
    <citation type="submission" date="2012-03" db="EMBL/GenBank/DDBJ databases">
        <title>Complete sequence of chromosome of Deinococcus peraridilitoris DSM 19664.</title>
        <authorList>
            <person name="Lucas S."/>
            <person name="Copeland A."/>
            <person name="Lapidus A."/>
            <person name="Glavina del Rio T."/>
            <person name="Dalin E."/>
            <person name="Tice H."/>
            <person name="Bruce D."/>
            <person name="Goodwin L."/>
            <person name="Pitluck S."/>
            <person name="Peters L."/>
            <person name="Mikhailova N."/>
            <person name="Lu M."/>
            <person name="Kyrpides N."/>
            <person name="Mavromatis K."/>
            <person name="Ivanova N."/>
            <person name="Brettin T."/>
            <person name="Detter J.C."/>
            <person name="Han C."/>
            <person name="Larimer F."/>
            <person name="Land M."/>
            <person name="Hauser L."/>
            <person name="Markowitz V."/>
            <person name="Cheng J.-F."/>
            <person name="Hugenholtz P."/>
            <person name="Woyke T."/>
            <person name="Wu D."/>
            <person name="Pukall R."/>
            <person name="Steenblock K."/>
            <person name="Brambilla E."/>
            <person name="Klenk H.-P."/>
            <person name="Eisen J.A."/>
        </authorList>
    </citation>
    <scope>NUCLEOTIDE SEQUENCE [LARGE SCALE GENOMIC DNA]</scope>
    <source>
        <strain evidence="2">DSM 19664 / LMG 22246 / CIP 109416 / KR-200</strain>
    </source>
</reference>
<protein>
    <submittedName>
        <fullName evidence="1">Uncharacterized protein</fullName>
    </submittedName>
</protein>
<gene>
    <name evidence="1" type="ordered locus">Deipe_3165</name>
</gene>
<proteinExistence type="predicted"/>
<evidence type="ECO:0000313" key="2">
    <source>
        <dbReference type="Proteomes" id="UP000010467"/>
    </source>
</evidence>
<dbReference type="AlphaFoldDB" id="L0A6I8"/>
<sequence>MSHLWPQLPHDQAAYSEISSDFWPWPEVFADLKRRDHFSGALEVRQNDRRARFFWADGEALGGYSDNSEDDLVTLALHFPRGSLSLYLLDSQVARLAWQCRDTTLQGEEQRWEDLQTGRTLQAFSGVIRGPAGDSYWHAGQHLHGPLARAGERVTLIAAPREVVSTESVIEFYNTALNVAARHFDVAAHWRASALELADDHLCLDPFAREVVYESGQLQLVQSVPADELLAALRDAYALTLVRAGRRAGELPLDALHGHSLWAQSGLGEQA</sequence>
<dbReference type="EMBL" id="CP003382">
    <property type="protein sequence ID" value="AFZ68610.1"/>
    <property type="molecule type" value="Genomic_DNA"/>
</dbReference>
<accession>L0A6I8</accession>